<keyword evidence="3" id="KW-1185">Reference proteome</keyword>
<accession>A0A9J5XP64</accession>
<dbReference type="Proteomes" id="UP000824120">
    <property type="component" value="Chromosome 8"/>
</dbReference>
<evidence type="ECO:0000256" key="1">
    <source>
        <dbReference type="SAM" id="MobiDB-lite"/>
    </source>
</evidence>
<protein>
    <submittedName>
        <fullName evidence="2">Uncharacterized protein</fullName>
    </submittedName>
</protein>
<organism evidence="2 3">
    <name type="scientific">Solanum commersonii</name>
    <name type="common">Commerson's wild potato</name>
    <name type="synonym">Commerson's nightshade</name>
    <dbReference type="NCBI Taxonomy" id="4109"/>
    <lineage>
        <taxon>Eukaryota</taxon>
        <taxon>Viridiplantae</taxon>
        <taxon>Streptophyta</taxon>
        <taxon>Embryophyta</taxon>
        <taxon>Tracheophyta</taxon>
        <taxon>Spermatophyta</taxon>
        <taxon>Magnoliopsida</taxon>
        <taxon>eudicotyledons</taxon>
        <taxon>Gunneridae</taxon>
        <taxon>Pentapetalae</taxon>
        <taxon>asterids</taxon>
        <taxon>lamiids</taxon>
        <taxon>Solanales</taxon>
        <taxon>Solanaceae</taxon>
        <taxon>Solanoideae</taxon>
        <taxon>Solaneae</taxon>
        <taxon>Solanum</taxon>
    </lineage>
</organism>
<feature type="region of interest" description="Disordered" evidence="1">
    <location>
        <begin position="21"/>
        <end position="41"/>
    </location>
</feature>
<feature type="region of interest" description="Disordered" evidence="1">
    <location>
        <begin position="57"/>
        <end position="86"/>
    </location>
</feature>
<evidence type="ECO:0000313" key="2">
    <source>
        <dbReference type="EMBL" id="KAG5590009.1"/>
    </source>
</evidence>
<gene>
    <name evidence="2" type="ORF">H5410_040523</name>
</gene>
<feature type="compositionally biased region" description="Basic and acidic residues" evidence="1">
    <location>
        <begin position="57"/>
        <end position="78"/>
    </location>
</feature>
<feature type="compositionally biased region" description="Low complexity" evidence="1">
    <location>
        <begin position="26"/>
        <end position="36"/>
    </location>
</feature>
<reference evidence="2 3" key="1">
    <citation type="submission" date="2020-09" db="EMBL/GenBank/DDBJ databases">
        <title>De no assembly of potato wild relative species, Solanum commersonii.</title>
        <authorList>
            <person name="Cho K."/>
        </authorList>
    </citation>
    <scope>NUCLEOTIDE SEQUENCE [LARGE SCALE GENOMIC DNA]</scope>
    <source>
        <strain evidence="2">LZ3.2</strain>
        <tissue evidence="2">Leaf</tissue>
    </source>
</reference>
<proteinExistence type="predicted"/>
<evidence type="ECO:0000313" key="3">
    <source>
        <dbReference type="Proteomes" id="UP000824120"/>
    </source>
</evidence>
<name>A0A9J5XP64_SOLCO</name>
<comment type="caution">
    <text evidence="2">The sequence shown here is derived from an EMBL/GenBank/DDBJ whole genome shotgun (WGS) entry which is preliminary data.</text>
</comment>
<dbReference type="EMBL" id="JACXVP010000008">
    <property type="protein sequence ID" value="KAG5590009.1"/>
    <property type="molecule type" value="Genomic_DNA"/>
</dbReference>
<dbReference type="AlphaFoldDB" id="A0A9J5XP64"/>
<sequence>MGQKATGAQAEIEISMAQVSRNTFQSNGGSSNPSSSWGMKTIYLSGKKDGETKLDKEYLPLSGKDSETENPRATDELRVSVVGDNP</sequence>